<evidence type="ECO:0000313" key="11">
    <source>
        <dbReference type="EMBL" id="HGB36325.1"/>
    </source>
</evidence>
<dbReference type="InterPro" id="IPR008823">
    <property type="entry name" value="RuvB_wg_C"/>
</dbReference>
<evidence type="ECO:0000256" key="5">
    <source>
        <dbReference type="ARBA" id="ARBA00022840"/>
    </source>
</evidence>
<dbReference type="InterPro" id="IPR004605">
    <property type="entry name" value="DNA_helicase_Holl-junc_RuvB"/>
</dbReference>
<evidence type="ECO:0000256" key="6">
    <source>
        <dbReference type="ARBA" id="ARBA00023125"/>
    </source>
</evidence>
<protein>
    <recommendedName>
        <fullName evidence="9">Holliday junction branch migration complex subunit RuvB</fullName>
        <ecNumber evidence="9">3.6.4.-</ecNumber>
    </recommendedName>
</protein>
<dbReference type="Gene3D" id="1.10.8.60">
    <property type="match status" value="1"/>
</dbReference>
<evidence type="ECO:0000256" key="4">
    <source>
        <dbReference type="ARBA" id="ARBA00022801"/>
    </source>
</evidence>
<feature type="domain" description="AAA+ ATPase" evidence="10">
    <location>
        <begin position="52"/>
        <end position="183"/>
    </location>
</feature>
<dbReference type="InterPro" id="IPR003593">
    <property type="entry name" value="AAA+_ATPase"/>
</dbReference>
<dbReference type="CDD" id="cd00009">
    <property type="entry name" value="AAA"/>
    <property type="match status" value="1"/>
</dbReference>
<feature type="binding site" evidence="9">
    <location>
        <position position="311"/>
    </location>
    <ligand>
        <name>DNA</name>
        <dbReference type="ChEBI" id="CHEBI:16991"/>
    </ligand>
</feature>
<comment type="subunit">
    <text evidence="9">Homohexamer. Forms an RuvA(8)-RuvB(12)-Holliday junction (HJ) complex. HJ DNA is sandwiched between 2 RuvA tetramers; dsDNA enters through RuvA and exits via RuvB. An RuvB hexamer assembles on each DNA strand where it exits the tetramer. Each RuvB hexamer is contacted by two RuvA subunits (via domain III) on 2 adjacent RuvB subunits; this complex drives branch migration. In the full resolvosome a probable DNA-RuvA(4)-RuvB(12)-RuvC(2) complex forms which resolves the HJ.</text>
</comment>
<feature type="binding site" evidence="9">
    <location>
        <position position="22"/>
    </location>
    <ligand>
        <name>ATP</name>
        <dbReference type="ChEBI" id="CHEBI:30616"/>
    </ligand>
</feature>
<dbReference type="AlphaFoldDB" id="A0A7V3NUA0"/>
<evidence type="ECO:0000256" key="3">
    <source>
        <dbReference type="ARBA" id="ARBA00022763"/>
    </source>
</evidence>
<dbReference type="InterPro" id="IPR041445">
    <property type="entry name" value="AAA_lid_4"/>
</dbReference>
<dbReference type="GO" id="GO:0005737">
    <property type="term" value="C:cytoplasm"/>
    <property type="evidence" value="ECO:0007669"/>
    <property type="project" value="UniProtKB-SubCell"/>
</dbReference>
<feature type="binding site" evidence="9">
    <location>
        <position position="172"/>
    </location>
    <ligand>
        <name>ATP</name>
        <dbReference type="ChEBI" id="CHEBI:30616"/>
    </ligand>
</feature>
<dbReference type="Pfam" id="PF05491">
    <property type="entry name" value="WHD_RuvB"/>
    <property type="match status" value="1"/>
</dbReference>
<feature type="binding site" evidence="9">
    <location>
        <position position="316"/>
    </location>
    <ligand>
        <name>DNA</name>
        <dbReference type="ChEBI" id="CHEBI:16991"/>
    </ligand>
</feature>
<comment type="domain">
    <text evidence="9">Has 3 domains, the large (RuvB-L) and small ATPase (RuvB-S) domains and the C-terminal head (RuvB-H) domain. The head domain binds DNA, while the ATPase domains jointly bind ATP, ADP or are empty depending on the state of the subunit in the translocation cycle. During a single DNA translocation step the structure of each domain remains the same, but their relative positions change.</text>
</comment>
<keyword evidence="8 9" id="KW-0234">DNA repair</keyword>
<feature type="region of interest" description="Small ATPAse domain (RuvB-S)" evidence="9">
    <location>
        <begin position="183"/>
        <end position="253"/>
    </location>
</feature>
<keyword evidence="11" id="KW-0347">Helicase</keyword>
<feature type="binding site" evidence="9">
    <location>
        <position position="68"/>
    </location>
    <ligand>
        <name>ATP</name>
        <dbReference type="ChEBI" id="CHEBI:30616"/>
    </ligand>
</feature>
<feature type="binding site" evidence="9">
    <location>
        <position position="66"/>
    </location>
    <ligand>
        <name>ATP</name>
        <dbReference type="ChEBI" id="CHEBI:30616"/>
    </ligand>
</feature>
<dbReference type="HAMAP" id="MF_00016">
    <property type="entry name" value="DNA_HJ_migration_RuvB"/>
    <property type="match status" value="1"/>
</dbReference>
<keyword evidence="5 9" id="KW-0067">ATP-binding</keyword>
<feature type="binding site" evidence="9">
    <location>
        <position position="67"/>
    </location>
    <ligand>
        <name>ATP</name>
        <dbReference type="ChEBI" id="CHEBI:30616"/>
    </ligand>
</feature>
<dbReference type="GO" id="GO:0006281">
    <property type="term" value="P:DNA repair"/>
    <property type="evidence" value="ECO:0007669"/>
    <property type="project" value="UniProtKB-UniRule"/>
</dbReference>
<dbReference type="InterPro" id="IPR027417">
    <property type="entry name" value="P-loop_NTPase"/>
</dbReference>
<dbReference type="SMART" id="SM00382">
    <property type="entry name" value="AAA"/>
    <property type="match status" value="1"/>
</dbReference>
<dbReference type="EMBL" id="DTGD01000204">
    <property type="protein sequence ID" value="HGB36325.1"/>
    <property type="molecule type" value="Genomic_DNA"/>
</dbReference>
<dbReference type="Gene3D" id="3.40.50.300">
    <property type="entry name" value="P-loop containing nucleotide triphosphate hydrolases"/>
    <property type="match status" value="1"/>
</dbReference>
<feature type="binding site" evidence="9">
    <location>
        <position position="63"/>
    </location>
    <ligand>
        <name>ATP</name>
        <dbReference type="ChEBI" id="CHEBI:30616"/>
    </ligand>
</feature>
<gene>
    <name evidence="9 11" type="primary">ruvB</name>
    <name evidence="11" type="ORF">ENV38_05425</name>
</gene>
<dbReference type="GO" id="GO:0000400">
    <property type="term" value="F:four-way junction DNA binding"/>
    <property type="evidence" value="ECO:0007669"/>
    <property type="project" value="UniProtKB-UniRule"/>
</dbReference>
<evidence type="ECO:0000256" key="8">
    <source>
        <dbReference type="ARBA" id="ARBA00023204"/>
    </source>
</evidence>
<dbReference type="Pfam" id="PF05496">
    <property type="entry name" value="RuvB_N"/>
    <property type="match status" value="1"/>
</dbReference>
<feature type="binding site" evidence="9">
    <location>
        <position position="219"/>
    </location>
    <ligand>
        <name>ATP</name>
        <dbReference type="ChEBI" id="CHEBI:30616"/>
    </ligand>
</feature>
<keyword evidence="1 9" id="KW-0963">Cytoplasm</keyword>
<reference evidence="11" key="1">
    <citation type="journal article" date="2020" name="mSystems">
        <title>Genome- and Community-Level Interaction Insights into Carbon Utilization and Element Cycling Functions of Hydrothermarchaeota in Hydrothermal Sediment.</title>
        <authorList>
            <person name="Zhou Z."/>
            <person name="Liu Y."/>
            <person name="Xu W."/>
            <person name="Pan J."/>
            <person name="Luo Z.H."/>
            <person name="Li M."/>
        </authorList>
    </citation>
    <scope>NUCLEOTIDE SEQUENCE [LARGE SCALE GENOMIC DNA]</scope>
    <source>
        <strain evidence="11">SpSt-754</strain>
    </source>
</reference>
<feature type="binding site" evidence="9">
    <location>
        <position position="67"/>
    </location>
    <ligand>
        <name>Mg(2+)</name>
        <dbReference type="ChEBI" id="CHEBI:18420"/>
    </ligand>
</feature>
<evidence type="ECO:0000259" key="10">
    <source>
        <dbReference type="SMART" id="SM00382"/>
    </source>
</evidence>
<comment type="caution">
    <text evidence="9">Lacks conserved residue(s) required for the propagation of feature annotation.</text>
</comment>
<dbReference type="Pfam" id="PF17864">
    <property type="entry name" value="AAA_lid_4"/>
    <property type="match status" value="1"/>
</dbReference>
<name>A0A7V3NUA0_UNCW3</name>
<keyword evidence="4 9" id="KW-0378">Hydrolase</keyword>
<evidence type="ECO:0000256" key="7">
    <source>
        <dbReference type="ARBA" id="ARBA00023172"/>
    </source>
</evidence>
<dbReference type="GO" id="GO:0009378">
    <property type="term" value="F:four-way junction helicase activity"/>
    <property type="evidence" value="ECO:0007669"/>
    <property type="project" value="InterPro"/>
</dbReference>
<comment type="subcellular location">
    <subcellularLocation>
        <location evidence="9">Cytoplasm</location>
    </subcellularLocation>
</comment>
<organism evidence="11">
    <name type="scientific">candidate division WOR-3 bacterium</name>
    <dbReference type="NCBI Taxonomy" id="2052148"/>
    <lineage>
        <taxon>Bacteria</taxon>
        <taxon>Bacteria division WOR-3</taxon>
    </lineage>
</organism>
<keyword evidence="7 9" id="KW-0233">DNA recombination</keyword>
<dbReference type="NCBIfam" id="TIGR00635">
    <property type="entry name" value="ruvB"/>
    <property type="match status" value="1"/>
</dbReference>
<dbReference type="SUPFAM" id="SSF52540">
    <property type="entry name" value="P-loop containing nucleoside triphosphate hydrolases"/>
    <property type="match status" value="1"/>
</dbReference>
<feature type="binding site" evidence="9">
    <location>
        <position position="182"/>
    </location>
    <ligand>
        <name>ATP</name>
        <dbReference type="ChEBI" id="CHEBI:30616"/>
    </ligand>
</feature>
<dbReference type="GO" id="GO:0048476">
    <property type="term" value="C:Holliday junction resolvase complex"/>
    <property type="evidence" value="ECO:0007669"/>
    <property type="project" value="UniProtKB-UniRule"/>
</dbReference>
<keyword evidence="2 9" id="KW-0547">Nucleotide-binding</keyword>
<evidence type="ECO:0000256" key="9">
    <source>
        <dbReference type="HAMAP-Rule" id="MF_00016"/>
    </source>
</evidence>
<comment type="catalytic activity">
    <reaction evidence="9">
        <text>ATP + H2O = ADP + phosphate + H(+)</text>
        <dbReference type="Rhea" id="RHEA:13065"/>
        <dbReference type="ChEBI" id="CHEBI:15377"/>
        <dbReference type="ChEBI" id="CHEBI:15378"/>
        <dbReference type="ChEBI" id="CHEBI:30616"/>
        <dbReference type="ChEBI" id="CHEBI:43474"/>
        <dbReference type="ChEBI" id="CHEBI:456216"/>
    </reaction>
</comment>
<dbReference type="SUPFAM" id="SSF46785">
    <property type="entry name" value="Winged helix' DNA-binding domain"/>
    <property type="match status" value="1"/>
</dbReference>
<accession>A0A7V3NUA0</accession>
<dbReference type="InterPro" id="IPR036390">
    <property type="entry name" value="WH_DNA-bd_sf"/>
</dbReference>
<dbReference type="GO" id="GO:0016787">
    <property type="term" value="F:hydrolase activity"/>
    <property type="evidence" value="ECO:0007669"/>
    <property type="project" value="UniProtKB-KW"/>
</dbReference>
<dbReference type="InterPro" id="IPR008824">
    <property type="entry name" value="RuvB-like_N"/>
</dbReference>
<feature type="binding site" evidence="9">
    <location>
        <position position="21"/>
    </location>
    <ligand>
        <name>ATP</name>
        <dbReference type="ChEBI" id="CHEBI:30616"/>
    </ligand>
</feature>
<dbReference type="PANTHER" id="PTHR42848:SF1">
    <property type="entry name" value="HOLLIDAY JUNCTION BRANCH MIGRATION COMPLEX SUBUNIT RUVB"/>
    <property type="match status" value="1"/>
</dbReference>
<dbReference type="EC" id="3.6.4.-" evidence="9"/>
<dbReference type="GO" id="GO:0005524">
    <property type="term" value="F:ATP binding"/>
    <property type="evidence" value="ECO:0007669"/>
    <property type="project" value="UniProtKB-UniRule"/>
</dbReference>
<dbReference type="Gene3D" id="1.10.10.10">
    <property type="entry name" value="Winged helix-like DNA-binding domain superfamily/Winged helix DNA-binding domain"/>
    <property type="match status" value="1"/>
</dbReference>
<keyword evidence="3 9" id="KW-0227">DNA damage</keyword>
<evidence type="ECO:0000256" key="2">
    <source>
        <dbReference type="ARBA" id="ARBA00022741"/>
    </source>
</evidence>
<dbReference type="InterPro" id="IPR036388">
    <property type="entry name" value="WH-like_DNA-bd_sf"/>
</dbReference>
<dbReference type="PANTHER" id="PTHR42848">
    <property type="match status" value="1"/>
</dbReference>
<comment type="caution">
    <text evidence="11">The sequence shown here is derived from an EMBL/GenBank/DDBJ whole genome shotgun (WGS) entry which is preliminary data.</text>
</comment>
<dbReference type="NCBIfam" id="NF000868">
    <property type="entry name" value="PRK00080.1"/>
    <property type="match status" value="1"/>
</dbReference>
<keyword evidence="6 9" id="KW-0238">DNA-binding</keyword>
<sequence length="347" mass="39186">MVRITDPKRIFDEDRELDRALRPLSFGEFIGQEKIKENLEIFVKAANMRGEQLDHVLLLGPPGLGKTTLAYIIANEMGVNIKATSGPIIERPIDLVGILTSLKERDVLFIDEIHRLPRAVEEYLYSAMEDFKIDIVLDKGPKAESIRIDIAPFTLIGATTRVGLLTSPLISRFGMSFRLDYYSVDELFKIIIRSSNLLKVKISEEGALEIAKRSRGTPRVANRLLRRVRDYAEVKANGVIDKDLAVYALNNLDVDERGLDEMDKRILKTIIEKFNGGPVGIKTLSHAVSEDPGTIEEVYEPFLLREGFLKRTTRGRVATPLAYKHLGYDLKGINFELFKEGEVIDEN</sequence>
<feature type="binding site" evidence="9">
    <location>
        <begin position="129"/>
        <end position="131"/>
    </location>
    <ligand>
        <name>ATP</name>
        <dbReference type="ChEBI" id="CHEBI:30616"/>
    </ligand>
</feature>
<dbReference type="GO" id="GO:0006310">
    <property type="term" value="P:DNA recombination"/>
    <property type="evidence" value="ECO:0007669"/>
    <property type="project" value="UniProtKB-UniRule"/>
</dbReference>
<comment type="function">
    <text evidence="9">The RuvA-RuvB-RuvC complex processes Holliday junction (HJ) DNA during genetic recombination and DNA repair, while the RuvA-RuvB complex plays an important role in the rescue of blocked DNA replication forks via replication fork reversal (RFR). RuvA specifically binds to HJ cruciform DNA, conferring on it an open structure. The RuvB hexamer acts as an ATP-dependent pump, pulling dsDNA into and through the RuvAB complex. RuvB forms 2 homohexamers on either side of HJ DNA bound by 1 or 2 RuvA tetramers; 4 subunits per hexamer contact DNA at a time. Coordinated motions by a converter formed by DNA-disengaged RuvB subunits stimulates ATP hydrolysis and nucleotide exchange. Immobilization of the converter enables RuvB to convert the ATP-contained energy into a lever motion, pulling 2 nucleotides of DNA out of the RuvA tetramer per ATP hydrolyzed, thus driving DNA branch migration. The RuvB motors rotate together with the DNA substrate, which together with the progressing nucleotide cycle form the mechanistic basis for DNA recombination by continuous HJ branch migration. Branch migration allows RuvC to scan DNA until it finds its consensus sequence, where it cleaves and resolves cruciform DNA.</text>
</comment>
<proteinExistence type="inferred from homology"/>
<feature type="region of interest" description="Head domain (RuvB-H)" evidence="9">
    <location>
        <begin position="256"/>
        <end position="347"/>
    </location>
</feature>
<evidence type="ECO:0000256" key="1">
    <source>
        <dbReference type="ARBA" id="ARBA00022490"/>
    </source>
</evidence>
<comment type="similarity">
    <text evidence="9">Belongs to the RuvB family.</text>
</comment>